<evidence type="ECO:0000259" key="3">
    <source>
        <dbReference type="Pfam" id="PF00501"/>
    </source>
</evidence>
<dbReference type="AlphaFoldDB" id="A0A4R6DKL9"/>
<dbReference type="InterPro" id="IPR045851">
    <property type="entry name" value="AMP-bd_C_sf"/>
</dbReference>
<evidence type="ECO:0000256" key="1">
    <source>
        <dbReference type="ARBA" id="ARBA00006432"/>
    </source>
</evidence>
<dbReference type="GO" id="GO:0006631">
    <property type="term" value="P:fatty acid metabolic process"/>
    <property type="evidence" value="ECO:0007669"/>
    <property type="project" value="TreeGrafter"/>
</dbReference>
<dbReference type="Gene3D" id="3.40.50.12780">
    <property type="entry name" value="N-terminal domain of ligase-like"/>
    <property type="match status" value="1"/>
</dbReference>
<dbReference type="RefSeq" id="WP_133519407.1">
    <property type="nucleotide sequence ID" value="NZ_SNVW01000004.1"/>
</dbReference>
<dbReference type="Pfam" id="PF00501">
    <property type="entry name" value="AMP-binding"/>
    <property type="match status" value="1"/>
</dbReference>
<dbReference type="InterPro" id="IPR000873">
    <property type="entry name" value="AMP-dep_synth/lig_dom"/>
</dbReference>
<evidence type="ECO:0000313" key="6">
    <source>
        <dbReference type="Proteomes" id="UP000295764"/>
    </source>
</evidence>
<organism evidence="5 6">
    <name type="scientific">Curtobacterium flaccumfaciens</name>
    <dbReference type="NCBI Taxonomy" id="2035"/>
    <lineage>
        <taxon>Bacteria</taxon>
        <taxon>Bacillati</taxon>
        <taxon>Actinomycetota</taxon>
        <taxon>Actinomycetes</taxon>
        <taxon>Micrococcales</taxon>
        <taxon>Microbacteriaceae</taxon>
        <taxon>Curtobacterium</taxon>
    </lineage>
</organism>
<dbReference type="InterPro" id="IPR020845">
    <property type="entry name" value="AMP-binding_CS"/>
</dbReference>
<evidence type="ECO:0000259" key="4">
    <source>
        <dbReference type="Pfam" id="PF13193"/>
    </source>
</evidence>
<comment type="caution">
    <text evidence="5">The sequence shown here is derived from an EMBL/GenBank/DDBJ whole genome shotgun (WGS) entry which is preliminary data.</text>
</comment>
<dbReference type="InterPro" id="IPR025110">
    <property type="entry name" value="AMP-bd_C"/>
</dbReference>
<dbReference type="PROSITE" id="PS00455">
    <property type="entry name" value="AMP_BINDING"/>
    <property type="match status" value="1"/>
</dbReference>
<dbReference type="PANTHER" id="PTHR43201">
    <property type="entry name" value="ACYL-COA SYNTHETASE"/>
    <property type="match status" value="1"/>
</dbReference>
<dbReference type="PANTHER" id="PTHR43201:SF5">
    <property type="entry name" value="MEDIUM-CHAIN ACYL-COA LIGASE ACSF2, MITOCHONDRIAL"/>
    <property type="match status" value="1"/>
</dbReference>
<feature type="domain" description="AMP-dependent synthetase/ligase" evidence="3">
    <location>
        <begin position="18"/>
        <end position="358"/>
    </location>
</feature>
<comment type="similarity">
    <text evidence="1">Belongs to the ATP-dependent AMP-binding enzyme family.</text>
</comment>
<dbReference type="Gene3D" id="3.30.300.30">
    <property type="match status" value="1"/>
</dbReference>
<accession>A0A4R6DKL9</accession>
<dbReference type="SUPFAM" id="SSF56801">
    <property type="entry name" value="Acetyl-CoA synthetase-like"/>
    <property type="match status" value="1"/>
</dbReference>
<feature type="domain" description="AMP-binding enzyme C-terminal" evidence="4">
    <location>
        <begin position="407"/>
        <end position="489"/>
    </location>
</feature>
<gene>
    <name evidence="5" type="ORF">EDF64_104120</name>
</gene>
<dbReference type="OrthoDB" id="9803968at2"/>
<reference evidence="5 6" key="1">
    <citation type="submission" date="2019-03" db="EMBL/GenBank/DDBJ databases">
        <title>Genomic analyses of the natural microbiome of Caenorhabditis elegans.</title>
        <authorList>
            <person name="Samuel B."/>
        </authorList>
    </citation>
    <scope>NUCLEOTIDE SEQUENCE [LARGE SCALE GENOMIC DNA]</scope>
    <source>
        <strain evidence="5 6">JUb65</strain>
    </source>
</reference>
<proteinExistence type="inferred from homology"/>
<name>A0A4R6DKL9_9MICO</name>
<dbReference type="Pfam" id="PF13193">
    <property type="entry name" value="AMP-binding_C"/>
    <property type="match status" value="1"/>
</dbReference>
<dbReference type="Proteomes" id="UP000295764">
    <property type="component" value="Unassembled WGS sequence"/>
</dbReference>
<evidence type="ECO:0000256" key="2">
    <source>
        <dbReference type="ARBA" id="ARBA00022598"/>
    </source>
</evidence>
<protein>
    <submittedName>
        <fullName evidence="5">Acyl-CoA synthetase (AMP-forming)/AMP-acid ligase II</fullName>
    </submittedName>
</protein>
<dbReference type="EMBL" id="SNVW01000004">
    <property type="protein sequence ID" value="TDN44718.1"/>
    <property type="molecule type" value="Genomic_DNA"/>
</dbReference>
<evidence type="ECO:0000313" key="5">
    <source>
        <dbReference type="EMBL" id="TDN44718.1"/>
    </source>
</evidence>
<keyword evidence="2 5" id="KW-0436">Ligase</keyword>
<dbReference type="GO" id="GO:0031956">
    <property type="term" value="F:medium-chain fatty acid-CoA ligase activity"/>
    <property type="evidence" value="ECO:0007669"/>
    <property type="project" value="TreeGrafter"/>
</dbReference>
<sequence length="502" mass="52364">MQRAGEERPDLRSVISVRAAQDGGRTYLEDARSDRVLTYRALDDAVTAWSATFDAIGVAPSGAVLVDLGDPLAFAVVHLAAVASGRRAVPVDTGQPTTEPGRLADLIGGASIVVSDRAVDATVSGAPASGIDAATFLPAGVRDGDLPSEGPDAPGEGSVVLFTSGSTGTPKGVELPESQLLFVARAVARHNALTPEDRGFNSLPLFHVNAEVVGLLATLVAGATLVLDRRFSRTGFWELLAERRITWLNAVPAILAVLAKTGPLAFPPGLRFVRSASAPLPDPVRVALGDVPLVVSWGMTEGASQITATPLGAPARVGTVGVPVGSEVQVRGEDGTVLPAGEVGALWVRGEGIVHRYLFGRAAERFDADGWLSTGDVGSVSEDGWVSLAGRSDDVINRGGEKVYPSEVEDVLLGDDRVLEAVVVGRPHDVLGAVPIAYVIPQPTEPGESIDADALVADLTARAEARLTRFRRPVEIVVVPDLPRAPTGKVQRAKVRTMAEHA</sequence>
<dbReference type="InterPro" id="IPR042099">
    <property type="entry name" value="ANL_N_sf"/>
</dbReference>